<evidence type="ECO:0000256" key="7">
    <source>
        <dbReference type="ARBA" id="ARBA00022884"/>
    </source>
</evidence>
<feature type="compositionally biased region" description="Polar residues" evidence="9">
    <location>
        <begin position="29"/>
        <end position="38"/>
    </location>
</feature>
<dbReference type="PANTHER" id="PTHR12887">
    <property type="entry name" value="NANOS PROTEIN"/>
    <property type="match status" value="1"/>
</dbReference>
<keyword evidence="7 8" id="KW-0694">RNA-binding</keyword>
<keyword evidence="5" id="KW-0862">Zinc</keyword>
<evidence type="ECO:0000256" key="2">
    <source>
        <dbReference type="ARBA" id="ARBA00022490"/>
    </source>
</evidence>
<reference evidence="11 12" key="1">
    <citation type="journal article" date="2017" name="BMC Biol.">
        <title>Genomic innovations, transcriptional plasticity and gene loss underlying the evolution and divergence of two highly polyphagous and invasive Helicoverpa pest species.</title>
        <authorList>
            <person name="Pearce S.L."/>
            <person name="Clarke D.F."/>
            <person name="East P.D."/>
            <person name="Elfekih S."/>
            <person name="Gordon K.H."/>
            <person name="Jermiin L.S."/>
            <person name="McGaughran A."/>
            <person name="Oakeshott J.G."/>
            <person name="Papanikolaou A."/>
            <person name="Perera O.P."/>
            <person name="Rane R.V."/>
            <person name="Richards S."/>
            <person name="Tay W.T."/>
            <person name="Walsh T.K."/>
            <person name="Anderson A."/>
            <person name="Anderson C.J."/>
            <person name="Asgari S."/>
            <person name="Board P.G."/>
            <person name="Bretschneider A."/>
            <person name="Campbell P.M."/>
            <person name="Chertemps T."/>
            <person name="Christeller J.T."/>
            <person name="Coppin C.W."/>
            <person name="Downes S.J."/>
            <person name="Duan G."/>
            <person name="Farnsworth C.A."/>
            <person name="Good R.T."/>
            <person name="Han L.B."/>
            <person name="Han Y.C."/>
            <person name="Hatje K."/>
            <person name="Horne I."/>
            <person name="Huang Y.P."/>
            <person name="Hughes D.S."/>
            <person name="Jacquin-Joly E."/>
            <person name="James W."/>
            <person name="Jhangiani S."/>
            <person name="Kollmar M."/>
            <person name="Kuwar S.S."/>
            <person name="Li S."/>
            <person name="Liu N.Y."/>
            <person name="Maibeche M.T."/>
            <person name="Miller J.R."/>
            <person name="Montagne N."/>
            <person name="Perry T."/>
            <person name="Qu J."/>
            <person name="Song S.V."/>
            <person name="Sutton G.G."/>
            <person name="Vogel H."/>
            <person name="Walenz B.P."/>
            <person name="Xu W."/>
            <person name="Zhang H.J."/>
            <person name="Zou Z."/>
            <person name="Batterham P."/>
            <person name="Edwards O.R."/>
            <person name="Feyereisen R."/>
            <person name="Gibbs R.A."/>
            <person name="Heckel D.G."/>
            <person name="McGrath A."/>
            <person name="Robin C."/>
            <person name="Scherer S.E."/>
            <person name="Worley K.C."/>
            <person name="Wu Y.D."/>
        </authorList>
    </citation>
    <scope>NUCLEOTIDE SEQUENCE [LARGE SCALE GENOMIC DNA]</scope>
    <source>
        <strain evidence="11">Harm_GR_Male_#8</strain>
        <tissue evidence="11">Whole organism</tissue>
    </source>
</reference>
<dbReference type="AlphaFoldDB" id="A0A2W1BQB1"/>
<protein>
    <recommendedName>
        <fullName evidence="10">Nanos-type domain-containing protein</fullName>
    </recommendedName>
</protein>
<keyword evidence="6 8" id="KW-0810">Translation regulation</keyword>
<feature type="compositionally biased region" description="Low complexity" evidence="9">
    <location>
        <begin position="12"/>
        <end position="28"/>
    </location>
</feature>
<comment type="subcellular location">
    <subcellularLocation>
        <location evidence="1">Cytoplasm</location>
    </subcellularLocation>
</comment>
<keyword evidence="12" id="KW-1185">Reference proteome</keyword>
<evidence type="ECO:0000256" key="3">
    <source>
        <dbReference type="ARBA" id="ARBA00022723"/>
    </source>
</evidence>
<dbReference type="Pfam" id="PF05741">
    <property type="entry name" value="zf-nanos"/>
    <property type="match status" value="1"/>
</dbReference>
<evidence type="ECO:0000256" key="4">
    <source>
        <dbReference type="ARBA" id="ARBA00022771"/>
    </source>
</evidence>
<dbReference type="GO" id="GO:0005737">
    <property type="term" value="C:cytoplasm"/>
    <property type="evidence" value="ECO:0007669"/>
    <property type="project" value="UniProtKB-SubCell"/>
</dbReference>
<evidence type="ECO:0000313" key="12">
    <source>
        <dbReference type="Proteomes" id="UP000249218"/>
    </source>
</evidence>
<name>A0A2W1BQB1_HELAM</name>
<evidence type="ECO:0000313" key="11">
    <source>
        <dbReference type="EMBL" id="PZC76481.1"/>
    </source>
</evidence>
<dbReference type="Proteomes" id="UP000249218">
    <property type="component" value="Unassembled WGS sequence"/>
</dbReference>
<dbReference type="GO" id="GO:0006417">
    <property type="term" value="P:regulation of translation"/>
    <property type="evidence" value="ECO:0007669"/>
    <property type="project" value="UniProtKB-UniRule"/>
</dbReference>
<evidence type="ECO:0000256" key="8">
    <source>
        <dbReference type="PROSITE-ProRule" id="PRU00855"/>
    </source>
</evidence>
<keyword evidence="4 8" id="KW-0863">Zinc-finger</keyword>
<dbReference type="PROSITE" id="PS51522">
    <property type="entry name" value="ZF_NANOS"/>
    <property type="match status" value="1"/>
</dbReference>
<evidence type="ECO:0000256" key="5">
    <source>
        <dbReference type="ARBA" id="ARBA00022833"/>
    </source>
</evidence>
<comment type="similarity">
    <text evidence="8">Belongs to the nanos family.</text>
</comment>
<gene>
    <name evidence="11" type="primary">HaOG204501</name>
    <name evidence="11" type="ORF">B5X24_HaOG204501</name>
</gene>
<evidence type="ECO:0000256" key="1">
    <source>
        <dbReference type="ARBA" id="ARBA00004496"/>
    </source>
</evidence>
<dbReference type="InterPro" id="IPR024161">
    <property type="entry name" value="Znf_nanos-typ"/>
</dbReference>
<keyword evidence="3" id="KW-0479">Metal-binding</keyword>
<feature type="domain" description="Nanos-type" evidence="10">
    <location>
        <begin position="247"/>
        <end position="301"/>
    </location>
</feature>
<dbReference type="InterPro" id="IPR008705">
    <property type="entry name" value="Nanos/Xcar2"/>
</dbReference>
<dbReference type="EMBL" id="KZ149955">
    <property type="protein sequence ID" value="PZC76481.1"/>
    <property type="molecule type" value="Genomic_DNA"/>
</dbReference>
<evidence type="ECO:0000256" key="9">
    <source>
        <dbReference type="SAM" id="MobiDB-lite"/>
    </source>
</evidence>
<sequence length="372" mass="41177">MIGQNTLFSDYGYGSGSSSNHTSWPSSGESWSPLQAQPRNDLKPTEQKPASFQDLVTGKCTLDDIMKDFQMNGQDLPYPSYESIWSPNAADSLSGMGPSSVYLRQKSWPSAETSPAPRLQRPRSEWIPSTTAAEFNSNEFSTSTPFEVEGLSGLDPSSAYLQQKSWAPAESPVAFRPARPRSEWLPSNDYTISPPAEEVGSVGANADTLTAEHRRVLNSLPDRVLFPLLQILEQERAVEKRFRRQTECRFCKNNGEREKFYTSHSLRDAAGRVTCPVLSAFRCRRCGATGPRAHTDTYCPLATPDERMKSAAMMRSVRMASGRRRGAASQADYVMFGDATPSCLSDNQVYSTFAQTAPLDPLWAALEQKLSI</sequence>
<accession>A0A2W1BQB1</accession>
<feature type="region of interest" description="Disordered" evidence="9">
    <location>
        <begin position="12"/>
        <end position="54"/>
    </location>
</feature>
<dbReference type="GO" id="GO:0008270">
    <property type="term" value="F:zinc ion binding"/>
    <property type="evidence" value="ECO:0007669"/>
    <property type="project" value="UniProtKB-KW"/>
</dbReference>
<dbReference type="Gene3D" id="4.10.60.30">
    <property type="entry name" value="Nanos, RNA-binding domain"/>
    <property type="match status" value="1"/>
</dbReference>
<dbReference type="GO" id="GO:0003723">
    <property type="term" value="F:RNA binding"/>
    <property type="evidence" value="ECO:0007669"/>
    <property type="project" value="UniProtKB-UniRule"/>
</dbReference>
<evidence type="ECO:0000256" key="6">
    <source>
        <dbReference type="ARBA" id="ARBA00022845"/>
    </source>
</evidence>
<proteinExistence type="inferred from homology"/>
<dbReference type="OrthoDB" id="10010129at2759"/>
<organism evidence="11 12">
    <name type="scientific">Helicoverpa armigera</name>
    <name type="common">Cotton bollworm</name>
    <name type="synonym">Heliothis armigera</name>
    <dbReference type="NCBI Taxonomy" id="29058"/>
    <lineage>
        <taxon>Eukaryota</taxon>
        <taxon>Metazoa</taxon>
        <taxon>Ecdysozoa</taxon>
        <taxon>Arthropoda</taxon>
        <taxon>Hexapoda</taxon>
        <taxon>Insecta</taxon>
        <taxon>Pterygota</taxon>
        <taxon>Neoptera</taxon>
        <taxon>Endopterygota</taxon>
        <taxon>Lepidoptera</taxon>
        <taxon>Glossata</taxon>
        <taxon>Ditrysia</taxon>
        <taxon>Noctuoidea</taxon>
        <taxon>Noctuidae</taxon>
        <taxon>Heliothinae</taxon>
        <taxon>Helicoverpa</taxon>
    </lineage>
</organism>
<keyword evidence="2" id="KW-0963">Cytoplasm</keyword>
<dbReference type="InterPro" id="IPR038129">
    <property type="entry name" value="Nanos_sf"/>
</dbReference>
<evidence type="ECO:0000259" key="10">
    <source>
        <dbReference type="PROSITE" id="PS51522"/>
    </source>
</evidence>